<dbReference type="EMBL" id="LR796189">
    <property type="protein sequence ID" value="CAB4125631.1"/>
    <property type="molecule type" value="Genomic_DNA"/>
</dbReference>
<protein>
    <submittedName>
        <fullName evidence="1">Uncharacterized protein</fullName>
    </submittedName>
</protein>
<evidence type="ECO:0000313" key="1">
    <source>
        <dbReference type="EMBL" id="CAB4125631.1"/>
    </source>
</evidence>
<proteinExistence type="predicted"/>
<name>A0A6J5KUH7_9CAUD</name>
<reference evidence="1" key="1">
    <citation type="submission" date="2020-04" db="EMBL/GenBank/DDBJ databases">
        <authorList>
            <person name="Chiriac C."/>
            <person name="Salcher M."/>
            <person name="Ghai R."/>
            <person name="Kavagutti S V."/>
        </authorList>
    </citation>
    <scope>NUCLEOTIDE SEQUENCE</scope>
</reference>
<organism evidence="1">
    <name type="scientific">uncultured Caudovirales phage</name>
    <dbReference type="NCBI Taxonomy" id="2100421"/>
    <lineage>
        <taxon>Viruses</taxon>
        <taxon>Duplodnaviria</taxon>
        <taxon>Heunggongvirae</taxon>
        <taxon>Uroviricota</taxon>
        <taxon>Caudoviricetes</taxon>
        <taxon>Peduoviridae</taxon>
        <taxon>Maltschvirus</taxon>
        <taxon>Maltschvirus maltsch</taxon>
    </lineage>
</organism>
<sequence>MKYFCLVMVLLSAALTGVQLGRHNYGLAAFNFFCILLNMNSYNRLKEKESKELDIK</sequence>
<accession>A0A6J5KUH7</accession>
<gene>
    <name evidence="1" type="ORF">UFOVP53_186</name>
</gene>